<reference evidence="9" key="2">
    <citation type="journal article" date="2021" name="PeerJ">
        <title>Extensive microbial diversity within the chicken gut microbiome revealed by metagenomics and culture.</title>
        <authorList>
            <person name="Gilroy R."/>
            <person name="Ravi A."/>
            <person name="Getino M."/>
            <person name="Pursley I."/>
            <person name="Horton D.L."/>
            <person name="Alikhan N.F."/>
            <person name="Baker D."/>
            <person name="Gharbi K."/>
            <person name="Hall N."/>
            <person name="Watson M."/>
            <person name="Adriaenssens E.M."/>
            <person name="Foster-Nyarko E."/>
            <person name="Jarju S."/>
            <person name="Secka A."/>
            <person name="Antonio M."/>
            <person name="Oren A."/>
            <person name="Chaudhuri R.R."/>
            <person name="La Ragione R."/>
            <person name="Hildebrand F."/>
            <person name="Pallen M.J."/>
        </authorList>
    </citation>
    <scope>NUCLEOTIDE SEQUENCE</scope>
    <source>
        <strain evidence="9">D5-748</strain>
    </source>
</reference>
<feature type="binding site" evidence="6">
    <location>
        <begin position="116"/>
        <end position="122"/>
    </location>
    <ligand>
        <name>S-adenosyl-L-methionine</name>
        <dbReference type="ChEBI" id="CHEBI:59789"/>
    </ligand>
</feature>
<dbReference type="EMBL" id="JADIMO010000079">
    <property type="protein sequence ID" value="MBO8445257.1"/>
    <property type="molecule type" value="Genomic_DNA"/>
</dbReference>
<evidence type="ECO:0000256" key="6">
    <source>
        <dbReference type="PROSITE-ProRule" id="PRU01023"/>
    </source>
</evidence>
<keyword evidence="3 6" id="KW-0808">Transferase</keyword>
<dbReference type="CDD" id="cd02440">
    <property type="entry name" value="AdoMet_MTases"/>
    <property type="match status" value="1"/>
</dbReference>
<keyword evidence="5 6" id="KW-0694">RNA-binding</keyword>
<keyword evidence="4 6" id="KW-0949">S-adenosyl-L-methionine</keyword>
<evidence type="ECO:0000259" key="8">
    <source>
        <dbReference type="PROSITE" id="PS51686"/>
    </source>
</evidence>
<sequence>MGTGPDSRFAEYLEEAIGRENAGIAFSALGHAPPVSVRLNPMKPGAEFDGRSTAIPWCRHGLMLDGRPKFTLDPCFHAGGYYVQDSSSMFTGHIFRDILQNRLEMPQRPLRILDLCAAPGGKTTDLASSLREAAGNRFMLVANEVMRQRASVLADNMAIWGDPNVTVTSSDPERFGHLKGMFDIILADVPCSGEGMFRKDAKAREQWSEETVALCQARQRRIIADVWDSLAAGGILIYSTCTFNRHENDCNVEWICKTLGAEPLYPGGGKAGNFPGVMHTGYGFLLVPGFVIGEGQYCSAVIKTGPDNEAGREGKAKRKGAKAQNRQDGPLPGNLFNEKVRISTNGSLMFAVPEVIADDVETVSSCLSTLRRGCTAGSMKGRDFIPDADLALSAMLSEGAFPRAELDLRTALAFLHRDQITIDCKEKGHVLVCHKGLPLGFVKNLGNRCNSLHPMSRRIRMDIE</sequence>
<dbReference type="Pfam" id="PF01189">
    <property type="entry name" value="Methyltr_RsmB-F"/>
    <property type="match status" value="1"/>
</dbReference>
<proteinExistence type="inferred from homology"/>
<gene>
    <name evidence="9" type="ORF">IAC23_06150</name>
</gene>
<evidence type="ECO:0000313" key="10">
    <source>
        <dbReference type="Proteomes" id="UP000823619"/>
    </source>
</evidence>
<dbReference type="GO" id="GO:0001510">
    <property type="term" value="P:RNA methylation"/>
    <property type="evidence" value="ECO:0007669"/>
    <property type="project" value="InterPro"/>
</dbReference>
<dbReference type="Gene3D" id="2.30.130.60">
    <property type="match status" value="1"/>
</dbReference>
<feature type="binding site" evidence="6">
    <location>
        <position position="188"/>
    </location>
    <ligand>
        <name>S-adenosyl-L-methionine</name>
        <dbReference type="ChEBI" id="CHEBI:59789"/>
    </ligand>
</feature>
<dbReference type="PANTHER" id="PTHR22807:SF30">
    <property type="entry name" value="28S RRNA (CYTOSINE(4447)-C(5))-METHYLTRANSFERASE-RELATED"/>
    <property type="match status" value="1"/>
</dbReference>
<reference evidence="9" key="1">
    <citation type="submission" date="2020-10" db="EMBL/GenBank/DDBJ databases">
        <authorList>
            <person name="Gilroy R."/>
        </authorList>
    </citation>
    <scope>NUCLEOTIDE SEQUENCE</scope>
    <source>
        <strain evidence="9">D5-748</strain>
    </source>
</reference>
<name>A0A9D9EC85_9BACT</name>
<feature type="binding site" evidence="6">
    <location>
        <position position="171"/>
    </location>
    <ligand>
        <name>S-adenosyl-L-methionine</name>
        <dbReference type="ChEBI" id="CHEBI:59789"/>
    </ligand>
</feature>
<evidence type="ECO:0000256" key="1">
    <source>
        <dbReference type="ARBA" id="ARBA00022490"/>
    </source>
</evidence>
<accession>A0A9D9EC85</accession>
<dbReference type="InterPro" id="IPR023267">
    <property type="entry name" value="RCMT"/>
</dbReference>
<evidence type="ECO:0000256" key="5">
    <source>
        <dbReference type="ARBA" id="ARBA00022884"/>
    </source>
</evidence>
<dbReference type="AlphaFoldDB" id="A0A9D9EC85"/>
<dbReference type="InterPro" id="IPR001678">
    <property type="entry name" value="MeTrfase_RsmB-F_NOP2_dom"/>
</dbReference>
<dbReference type="Pfam" id="PF13636">
    <property type="entry name" value="Methyltranf_PUA"/>
    <property type="match status" value="1"/>
</dbReference>
<keyword evidence="1" id="KW-0963">Cytoplasm</keyword>
<dbReference type="InterPro" id="IPR031341">
    <property type="entry name" value="Methyltr_RsmF_N"/>
</dbReference>
<dbReference type="PANTHER" id="PTHR22807">
    <property type="entry name" value="NOP2 YEAST -RELATED NOL1/NOP2/FMU SUN DOMAIN-CONTAINING"/>
    <property type="match status" value="1"/>
</dbReference>
<dbReference type="GO" id="GO:0003723">
    <property type="term" value="F:RNA binding"/>
    <property type="evidence" value="ECO:0007669"/>
    <property type="project" value="UniProtKB-UniRule"/>
</dbReference>
<protein>
    <submittedName>
        <fullName evidence="9">rRNA cytosine-C5-methyltransferase</fullName>
    </submittedName>
</protein>
<evidence type="ECO:0000256" key="4">
    <source>
        <dbReference type="ARBA" id="ARBA00022691"/>
    </source>
</evidence>
<evidence type="ECO:0000256" key="7">
    <source>
        <dbReference type="SAM" id="MobiDB-lite"/>
    </source>
</evidence>
<dbReference type="Proteomes" id="UP000823619">
    <property type="component" value="Unassembled WGS sequence"/>
</dbReference>
<dbReference type="SUPFAM" id="SSF53335">
    <property type="entry name" value="S-adenosyl-L-methionine-dependent methyltransferases"/>
    <property type="match status" value="1"/>
</dbReference>
<dbReference type="PRINTS" id="PR02008">
    <property type="entry name" value="RCMTFAMILY"/>
</dbReference>
<dbReference type="PROSITE" id="PS51686">
    <property type="entry name" value="SAM_MT_RSMB_NOP"/>
    <property type="match status" value="1"/>
</dbReference>
<evidence type="ECO:0000256" key="2">
    <source>
        <dbReference type="ARBA" id="ARBA00022603"/>
    </source>
</evidence>
<dbReference type="Gene3D" id="3.30.70.1170">
    <property type="entry name" value="Sun protein, domain 3"/>
    <property type="match status" value="1"/>
</dbReference>
<feature type="active site" description="Nucleophile" evidence="6">
    <location>
        <position position="241"/>
    </location>
</feature>
<dbReference type="InterPro" id="IPR029063">
    <property type="entry name" value="SAM-dependent_MTases_sf"/>
</dbReference>
<evidence type="ECO:0000313" key="9">
    <source>
        <dbReference type="EMBL" id="MBO8445257.1"/>
    </source>
</evidence>
<dbReference type="InterPro" id="IPR049560">
    <property type="entry name" value="MeTrfase_RsmB-F_NOP2_cat"/>
</dbReference>
<dbReference type="Pfam" id="PF17125">
    <property type="entry name" value="Methyltr_RsmF_N"/>
    <property type="match status" value="1"/>
</dbReference>
<dbReference type="Gene3D" id="3.40.50.150">
    <property type="entry name" value="Vaccinia Virus protein VP39"/>
    <property type="match status" value="1"/>
</dbReference>
<feature type="region of interest" description="Disordered" evidence="7">
    <location>
        <begin position="307"/>
        <end position="336"/>
    </location>
</feature>
<organism evidence="9 10">
    <name type="scientific">Candidatus Cryptobacteroides merdavium</name>
    <dbReference type="NCBI Taxonomy" id="2840769"/>
    <lineage>
        <taxon>Bacteria</taxon>
        <taxon>Pseudomonadati</taxon>
        <taxon>Bacteroidota</taxon>
        <taxon>Bacteroidia</taxon>
        <taxon>Bacteroidales</taxon>
        <taxon>Candidatus Cryptobacteroides</taxon>
    </lineage>
</organism>
<comment type="similarity">
    <text evidence="6">Belongs to the class I-like SAM-binding methyltransferase superfamily. RsmB/NOP family.</text>
</comment>
<feature type="domain" description="SAM-dependent MTase RsmB/NOP-type" evidence="8">
    <location>
        <begin position="1"/>
        <end position="304"/>
    </location>
</feature>
<dbReference type="GO" id="GO:0008173">
    <property type="term" value="F:RNA methyltransferase activity"/>
    <property type="evidence" value="ECO:0007669"/>
    <property type="project" value="InterPro"/>
</dbReference>
<comment type="caution">
    <text evidence="9">The sequence shown here is derived from an EMBL/GenBank/DDBJ whole genome shotgun (WGS) entry which is preliminary data.</text>
</comment>
<evidence type="ECO:0000256" key="3">
    <source>
        <dbReference type="ARBA" id="ARBA00022679"/>
    </source>
</evidence>
<feature type="binding site" evidence="6">
    <location>
        <position position="144"/>
    </location>
    <ligand>
        <name>S-adenosyl-L-methionine</name>
        <dbReference type="ChEBI" id="CHEBI:59789"/>
    </ligand>
</feature>
<dbReference type="InterPro" id="IPR027391">
    <property type="entry name" value="Nol1_Nop2_Fmu_2"/>
</dbReference>
<keyword evidence="2 6" id="KW-0489">Methyltransferase</keyword>